<dbReference type="Proteomes" id="UP000600365">
    <property type="component" value="Unassembled WGS sequence"/>
</dbReference>
<proteinExistence type="predicted"/>
<gene>
    <name evidence="1" type="ORF">GCM10011579_054030</name>
</gene>
<keyword evidence="2" id="KW-1185">Reference proteome</keyword>
<reference evidence="1 2" key="1">
    <citation type="journal article" date="2014" name="Int. J. Syst. Evol. Microbiol.">
        <title>Complete genome sequence of Corynebacterium casei LMG S-19264T (=DSM 44701T), isolated from a smear-ripened cheese.</title>
        <authorList>
            <consortium name="US DOE Joint Genome Institute (JGI-PGF)"/>
            <person name="Walter F."/>
            <person name="Albersmeier A."/>
            <person name="Kalinowski J."/>
            <person name="Ruckert C."/>
        </authorList>
    </citation>
    <scope>NUCLEOTIDE SEQUENCE [LARGE SCALE GENOMIC DNA]</scope>
    <source>
        <strain evidence="1 2">CGMCC 4.7111</strain>
    </source>
</reference>
<dbReference type="AlphaFoldDB" id="A0A917Y7A8"/>
<sequence>MTSGSLRAGVRVTRRQADARMWASACVLQIPRAAPKPVSFFPRPRPERAGKEIDDYESVPAKGVQLSFPEVFSLPQARTI</sequence>
<evidence type="ECO:0000313" key="1">
    <source>
        <dbReference type="EMBL" id="GGN74699.1"/>
    </source>
</evidence>
<protein>
    <submittedName>
        <fullName evidence="1">Uncharacterized protein</fullName>
    </submittedName>
</protein>
<dbReference type="EMBL" id="BMMM01000010">
    <property type="protein sequence ID" value="GGN74699.1"/>
    <property type="molecule type" value="Genomic_DNA"/>
</dbReference>
<evidence type="ECO:0000313" key="2">
    <source>
        <dbReference type="Proteomes" id="UP000600365"/>
    </source>
</evidence>
<accession>A0A917Y7A8</accession>
<comment type="caution">
    <text evidence="1">The sequence shown here is derived from an EMBL/GenBank/DDBJ whole genome shotgun (WGS) entry which is preliminary data.</text>
</comment>
<name>A0A917Y7A8_9ACTN</name>
<organism evidence="1 2">
    <name type="scientific">Streptomyces albiflavescens</name>
    <dbReference type="NCBI Taxonomy" id="1623582"/>
    <lineage>
        <taxon>Bacteria</taxon>
        <taxon>Bacillati</taxon>
        <taxon>Actinomycetota</taxon>
        <taxon>Actinomycetes</taxon>
        <taxon>Kitasatosporales</taxon>
        <taxon>Streptomycetaceae</taxon>
        <taxon>Streptomyces</taxon>
    </lineage>
</organism>